<evidence type="ECO:0000313" key="3">
    <source>
        <dbReference type="EMBL" id="XBP69460.1"/>
    </source>
</evidence>
<keyword evidence="2" id="KW-1133">Transmembrane helix</keyword>
<sequence length="95" mass="10345">MSQVFRFILKLVFGLSAAVLAVGLLLVAMTVLALSLLKSLITGRKPAPLMAFARFQQFSQQGMWPGQSRQGSAKAASGQVVDVEVREIPENRRQS</sequence>
<keyword evidence="2" id="KW-0812">Transmembrane</keyword>
<organism evidence="3">
    <name type="scientific">Polaromonas hydrogenivorans</name>
    <dbReference type="NCBI Taxonomy" id="335476"/>
    <lineage>
        <taxon>Bacteria</taxon>
        <taxon>Pseudomonadati</taxon>
        <taxon>Pseudomonadota</taxon>
        <taxon>Betaproteobacteria</taxon>
        <taxon>Burkholderiales</taxon>
        <taxon>Comamonadaceae</taxon>
        <taxon>Polaromonas</taxon>
    </lineage>
</organism>
<accession>A0AAU7LPB3</accession>
<dbReference type="EMBL" id="CP157675">
    <property type="protein sequence ID" value="XBP69460.1"/>
    <property type="molecule type" value="Genomic_DNA"/>
</dbReference>
<feature type="transmembrane region" description="Helical" evidence="2">
    <location>
        <begin position="12"/>
        <end position="37"/>
    </location>
</feature>
<dbReference type="AlphaFoldDB" id="A0AAU7LPB3"/>
<feature type="region of interest" description="Disordered" evidence="1">
    <location>
        <begin position="63"/>
        <end position="95"/>
    </location>
</feature>
<dbReference type="RefSeq" id="WP_349278093.1">
    <property type="nucleotide sequence ID" value="NZ_CBCSCU010000009.1"/>
</dbReference>
<gene>
    <name evidence="3" type="ORF">ABLV49_16430</name>
</gene>
<protein>
    <submittedName>
        <fullName evidence="3">Uncharacterized protein</fullName>
    </submittedName>
</protein>
<keyword evidence="2" id="KW-0472">Membrane</keyword>
<reference evidence="3" key="1">
    <citation type="submission" date="2024-05" db="EMBL/GenBank/DDBJ databases">
        <authorList>
            <person name="Bunk B."/>
            <person name="Swiderski J."/>
            <person name="Sproer C."/>
            <person name="Thiel V."/>
        </authorList>
    </citation>
    <scope>NUCLEOTIDE SEQUENCE</scope>
    <source>
        <strain evidence="3">DSM 17735</strain>
    </source>
</reference>
<proteinExistence type="predicted"/>
<name>A0AAU7LPB3_9BURK</name>
<evidence type="ECO:0000256" key="1">
    <source>
        <dbReference type="SAM" id="MobiDB-lite"/>
    </source>
</evidence>
<feature type="compositionally biased region" description="Basic and acidic residues" evidence="1">
    <location>
        <begin position="83"/>
        <end position="95"/>
    </location>
</feature>
<evidence type="ECO:0000256" key="2">
    <source>
        <dbReference type="SAM" id="Phobius"/>
    </source>
</evidence>